<organism evidence="1 2">
    <name type="scientific">Streptomyces catenulae</name>
    <dbReference type="NCBI Taxonomy" id="66875"/>
    <lineage>
        <taxon>Bacteria</taxon>
        <taxon>Bacillati</taxon>
        <taxon>Actinomycetota</taxon>
        <taxon>Actinomycetes</taxon>
        <taxon>Kitasatosporales</taxon>
        <taxon>Streptomycetaceae</taxon>
        <taxon>Streptomyces</taxon>
    </lineage>
</organism>
<dbReference type="Proteomes" id="UP001550853">
    <property type="component" value="Unassembled WGS sequence"/>
</dbReference>
<keyword evidence="2" id="KW-1185">Reference proteome</keyword>
<accession>A0ABV2Z7T4</accession>
<protein>
    <submittedName>
        <fullName evidence="1">Uncharacterized protein</fullName>
    </submittedName>
</protein>
<dbReference type="EMBL" id="JBEZVI010000034">
    <property type="protein sequence ID" value="MEU3714068.1"/>
    <property type="molecule type" value="Genomic_DNA"/>
</dbReference>
<reference evidence="1 2" key="1">
    <citation type="submission" date="2024-06" db="EMBL/GenBank/DDBJ databases">
        <title>The Natural Products Discovery Center: Release of the First 8490 Sequenced Strains for Exploring Actinobacteria Biosynthetic Diversity.</title>
        <authorList>
            <person name="Kalkreuter E."/>
            <person name="Kautsar S.A."/>
            <person name="Yang D."/>
            <person name="Bader C.D."/>
            <person name="Teijaro C.N."/>
            <person name="Fluegel L."/>
            <person name="Davis C.M."/>
            <person name="Simpson J.R."/>
            <person name="Lauterbach L."/>
            <person name="Steele A.D."/>
            <person name="Gui C."/>
            <person name="Meng S."/>
            <person name="Li G."/>
            <person name="Viehrig K."/>
            <person name="Ye F."/>
            <person name="Su P."/>
            <person name="Kiefer A.F."/>
            <person name="Nichols A."/>
            <person name="Cepeda A.J."/>
            <person name="Yan W."/>
            <person name="Fan B."/>
            <person name="Jiang Y."/>
            <person name="Adhikari A."/>
            <person name="Zheng C.-J."/>
            <person name="Schuster L."/>
            <person name="Cowan T.M."/>
            <person name="Smanski M.J."/>
            <person name="Chevrette M.G."/>
            <person name="De Carvalho L.P.S."/>
            <person name="Shen B."/>
        </authorList>
    </citation>
    <scope>NUCLEOTIDE SEQUENCE [LARGE SCALE GENOMIC DNA]</scope>
    <source>
        <strain evidence="1 2">NPDC033039</strain>
    </source>
</reference>
<proteinExistence type="predicted"/>
<sequence length="68" mass="7033">MGTNQPEDAEAVCDELDRALRAVGVALPSLAVDPLSYGSALPVVLIELGRCNLDTARRLTAVLRGAAG</sequence>
<evidence type="ECO:0000313" key="2">
    <source>
        <dbReference type="Proteomes" id="UP001550853"/>
    </source>
</evidence>
<gene>
    <name evidence="1" type="ORF">AB0E61_28705</name>
</gene>
<name>A0ABV2Z7T4_9ACTN</name>
<dbReference type="RefSeq" id="WP_030288755.1">
    <property type="nucleotide sequence ID" value="NZ_JBEZVI010000034.1"/>
</dbReference>
<comment type="caution">
    <text evidence="1">The sequence shown here is derived from an EMBL/GenBank/DDBJ whole genome shotgun (WGS) entry which is preliminary data.</text>
</comment>
<evidence type="ECO:0000313" key="1">
    <source>
        <dbReference type="EMBL" id="MEU3714068.1"/>
    </source>
</evidence>